<dbReference type="InterPro" id="IPR019253">
    <property type="entry name" value="DUF2244_TM"/>
</dbReference>
<keyword evidence="1" id="KW-0812">Transmembrane</keyword>
<reference evidence="2 3" key="1">
    <citation type="submission" date="2018-05" db="EMBL/GenBank/DDBJ databases">
        <title>Genomic Encyclopedia of Type Strains, Phase IV (KMG-V): Genome sequencing to study the core and pangenomes of soil and plant-associated prokaryotes.</title>
        <authorList>
            <person name="Whitman W."/>
        </authorList>
    </citation>
    <scope>NUCLEOTIDE SEQUENCE [LARGE SCALE GENOMIC DNA]</scope>
    <source>
        <strain evidence="2 3">SLV-132</strain>
    </source>
</reference>
<evidence type="ECO:0000313" key="2">
    <source>
        <dbReference type="EMBL" id="PWK38645.1"/>
    </source>
</evidence>
<feature type="transmembrane region" description="Helical" evidence="1">
    <location>
        <begin position="43"/>
        <end position="63"/>
    </location>
</feature>
<dbReference type="PIRSF" id="PIRSF032162">
    <property type="entry name" value="UCP032162_imp"/>
    <property type="match status" value="1"/>
</dbReference>
<keyword evidence="1" id="KW-1133">Transmembrane helix</keyword>
<dbReference type="EMBL" id="QGGT01000001">
    <property type="protein sequence ID" value="PWK38645.1"/>
    <property type="molecule type" value="Genomic_DNA"/>
</dbReference>
<dbReference type="AlphaFoldDB" id="A0A316F3K7"/>
<dbReference type="RefSeq" id="WP_109582213.1">
    <property type="nucleotide sequence ID" value="NZ_CAJPUX010000001.1"/>
</dbReference>
<dbReference type="OrthoDB" id="9091577at2"/>
<evidence type="ECO:0000256" key="1">
    <source>
        <dbReference type="SAM" id="Phobius"/>
    </source>
</evidence>
<protein>
    <submittedName>
        <fullName evidence="2">Putative membrane protein</fullName>
    </submittedName>
</protein>
<dbReference type="GeneID" id="98338920"/>
<dbReference type="Pfam" id="PF10003">
    <property type="entry name" value="DUF2244"/>
    <property type="match status" value="1"/>
</dbReference>
<keyword evidence="3" id="KW-1185">Reference proteome</keyword>
<evidence type="ECO:0000313" key="3">
    <source>
        <dbReference type="Proteomes" id="UP000245754"/>
    </source>
</evidence>
<gene>
    <name evidence="2" type="ORF">C7419_1012544</name>
</gene>
<comment type="caution">
    <text evidence="2">The sequence shown here is derived from an EMBL/GenBank/DDBJ whole genome shotgun (WGS) entry which is preliminary data.</text>
</comment>
<organism evidence="2 3">
    <name type="scientific">Cupriavidus plantarum</name>
    <dbReference type="NCBI Taxonomy" id="942865"/>
    <lineage>
        <taxon>Bacteria</taxon>
        <taxon>Pseudomonadati</taxon>
        <taxon>Pseudomonadota</taxon>
        <taxon>Betaproteobacteria</taxon>
        <taxon>Burkholderiales</taxon>
        <taxon>Burkholderiaceae</taxon>
        <taxon>Cupriavidus</taxon>
    </lineage>
</organism>
<proteinExistence type="predicted"/>
<sequence length="170" mass="18983">MQDLGIAFQTAVGNSGGDPGGRPPLPSNDWLMKRNCSLSPRQVGWFYFSIVCLSTAIALFFAWQGTWLVLPFAGLELLGLGIALLAHARHATDYERVSLTDGMLVVETASASRMTREEFNPRWVRVELGESFRALVVLRSGKHVVRVGSHLDPYRRRKFAQELVAALHRF</sequence>
<feature type="transmembrane region" description="Helical" evidence="1">
    <location>
        <begin position="69"/>
        <end position="88"/>
    </location>
</feature>
<dbReference type="InterPro" id="IPR016990">
    <property type="entry name" value="UCP032162_TM"/>
</dbReference>
<dbReference type="Proteomes" id="UP000245754">
    <property type="component" value="Unassembled WGS sequence"/>
</dbReference>
<name>A0A316F3K7_9BURK</name>
<accession>A0A316F3K7</accession>
<keyword evidence="1" id="KW-0472">Membrane</keyword>